<dbReference type="AlphaFoldDB" id="A0A507EL38"/>
<feature type="region of interest" description="Disordered" evidence="1">
    <location>
        <begin position="161"/>
        <end position="194"/>
    </location>
</feature>
<organism evidence="2 3">
    <name type="scientific">Chytriomyces confervae</name>
    <dbReference type="NCBI Taxonomy" id="246404"/>
    <lineage>
        <taxon>Eukaryota</taxon>
        <taxon>Fungi</taxon>
        <taxon>Fungi incertae sedis</taxon>
        <taxon>Chytridiomycota</taxon>
        <taxon>Chytridiomycota incertae sedis</taxon>
        <taxon>Chytridiomycetes</taxon>
        <taxon>Chytridiales</taxon>
        <taxon>Chytriomycetaceae</taxon>
        <taxon>Chytriomyces</taxon>
    </lineage>
</organism>
<evidence type="ECO:0000256" key="1">
    <source>
        <dbReference type="SAM" id="MobiDB-lite"/>
    </source>
</evidence>
<dbReference type="Gene3D" id="1.10.472.10">
    <property type="entry name" value="Cyclin-like"/>
    <property type="match status" value="1"/>
</dbReference>
<evidence type="ECO:0000313" key="3">
    <source>
        <dbReference type="Proteomes" id="UP000320333"/>
    </source>
</evidence>
<sequence>MDYSAMSQKSSTPSAADSAVPRRIRRLRISAGGRTIDFRMIRNDVRCTDILPEHPRSPDALADTGQVSRHRKQRSRTGSRLAAGAASVRTKSVFEIFRRKSSSVLTQREMSCTGSPLPDLTPLHAPLAPLLKHASPGRMRSIPQRQYLAFYSNYPNDISSAETSSASSSVSSSPISTSSGEADDDSPRGSVQPVQAKEAITAQTFQPKETNTSLSLPPARTPVPITLSAQTHSSLAVLATRTTLALVSHNPPANALPATQLHRRLAPNGNTMLLKHHVHALSVFGARALNGNSITPSSPFVVMHALLLVHRILTSVSGASVGKTSFADGFGATNSRRGSVANSGVSIKLGCGAVSGPRSVPNQNCIPISLHSPARLLVAGLVLADQYSSDHPLSLKLWAEWSGIPVDGSMSAAVASTRVEDMMDGAGGIFQIKRDALEFLMFDIGVGSQEFGEWCRTVRRWSMLL</sequence>
<feature type="region of interest" description="Disordered" evidence="1">
    <location>
        <begin position="50"/>
        <end position="84"/>
    </location>
</feature>
<dbReference type="EMBL" id="QEAP01000543">
    <property type="protein sequence ID" value="TPX64501.1"/>
    <property type="molecule type" value="Genomic_DNA"/>
</dbReference>
<accession>A0A507EL38</accession>
<comment type="caution">
    <text evidence="2">The sequence shown here is derived from an EMBL/GenBank/DDBJ whole genome shotgun (WGS) entry which is preliminary data.</text>
</comment>
<dbReference type="Proteomes" id="UP000320333">
    <property type="component" value="Unassembled WGS sequence"/>
</dbReference>
<feature type="compositionally biased region" description="Low complexity" evidence="1">
    <location>
        <begin position="161"/>
        <end position="179"/>
    </location>
</feature>
<dbReference type="OrthoDB" id="2161981at2759"/>
<gene>
    <name evidence="2" type="ORF">CcCBS67573_g08394</name>
</gene>
<proteinExistence type="predicted"/>
<protein>
    <submittedName>
        <fullName evidence="2">Uncharacterized protein</fullName>
    </submittedName>
</protein>
<feature type="region of interest" description="Disordered" evidence="1">
    <location>
        <begin position="199"/>
        <end position="218"/>
    </location>
</feature>
<feature type="region of interest" description="Disordered" evidence="1">
    <location>
        <begin position="1"/>
        <end position="20"/>
    </location>
</feature>
<feature type="compositionally biased region" description="Basic residues" evidence="1">
    <location>
        <begin position="68"/>
        <end position="77"/>
    </location>
</feature>
<feature type="compositionally biased region" description="Polar residues" evidence="1">
    <location>
        <begin position="1"/>
        <end position="15"/>
    </location>
</feature>
<reference evidence="2 3" key="1">
    <citation type="journal article" date="2019" name="Sci. Rep.">
        <title>Comparative genomics of chytrid fungi reveal insights into the obligate biotrophic and pathogenic lifestyle of Synchytrium endobioticum.</title>
        <authorList>
            <person name="van de Vossenberg B.T.L.H."/>
            <person name="Warris S."/>
            <person name="Nguyen H.D.T."/>
            <person name="van Gent-Pelzer M.P.E."/>
            <person name="Joly D.L."/>
            <person name="van de Geest H.C."/>
            <person name="Bonants P.J.M."/>
            <person name="Smith D.S."/>
            <person name="Levesque C.A."/>
            <person name="van der Lee T.A.J."/>
        </authorList>
    </citation>
    <scope>NUCLEOTIDE SEQUENCE [LARGE SCALE GENOMIC DNA]</scope>
    <source>
        <strain evidence="2 3">CBS 675.73</strain>
    </source>
</reference>
<keyword evidence="3" id="KW-1185">Reference proteome</keyword>
<evidence type="ECO:0000313" key="2">
    <source>
        <dbReference type="EMBL" id="TPX64501.1"/>
    </source>
</evidence>
<name>A0A507EL38_9FUNG</name>
<feature type="compositionally biased region" description="Polar residues" evidence="1">
    <location>
        <begin position="201"/>
        <end position="215"/>
    </location>
</feature>